<feature type="domain" description="GmrSD restriction endonucleases N-terminal" evidence="1">
    <location>
        <begin position="12"/>
        <end position="255"/>
    </location>
</feature>
<dbReference type="InterPro" id="IPR004919">
    <property type="entry name" value="GmrSD_N"/>
</dbReference>
<protein>
    <submittedName>
        <fullName evidence="2">DUF262 domain-containing protein</fullName>
    </submittedName>
</protein>
<gene>
    <name evidence="2" type="ORF">ENS31_09155</name>
</gene>
<dbReference type="AlphaFoldDB" id="A0A7V2ZKI7"/>
<dbReference type="PANTHER" id="PTHR37292:SF2">
    <property type="entry name" value="DUF262 DOMAIN-CONTAINING PROTEIN"/>
    <property type="match status" value="1"/>
</dbReference>
<name>A0A7V2ZKI7_9BACT</name>
<evidence type="ECO:0000259" key="1">
    <source>
        <dbReference type="Pfam" id="PF03235"/>
    </source>
</evidence>
<sequence>METFDSTKSRLYDILKDVAEGKIQLPDFQRGWIWDDYRIKGLLASIAKSFPIGAIMLLETGNPDVRFKTRFVEGVNLDKKVEPEKLILDGQQRITSLYQAIISNNVVRTRNEKGYEIYRWYYIDMKKALDENTDLEEAIFSINERKVITEDFGRKIILDLSKPEYEYENMMYPVKEVDEYHEWRSEYNKYWKYDPEKTKFWDEFEKKVINNFNNYMLPVITMKNNNSKEAVCQVFEKVNTGGVALNVFELLTAVFAADNFDLRSDWENRKKSFKDYKVLSKTENTDFIQSVTLLATYLKRKKAESENIPVDQLPAVSAKRKDMLQLTLENYKSLADKIQQGFINSAKLLFENNIFSANDLPYTTQLIPMAAIFAALNNQSLTLPQKEKLVRWYWCGVFGELYGGANETRYALDVYQVLDYLNNGPEPKTIYDAHFNPSRLYTLRTRNSAAYKGIYALLMKDGAMDFITGAKIDFNTYFEESIDVHHIFPRAWCEKNKIKKEEYDCIVNKTPLSARTNRIIGGAAPGVYLEKLRTEHKLSKEKIEEILLTHICDPISVYNNDFYTFFEKRKNEMLKRIMEAMGKQLDGSVPEEGKFIGNGEENEE</sequence>
<comment type="caution">
    <text evidence="2">The sequence shown here is derived from an EMBL/GenBank/DDBJ whole genome shotgun (WGS) entry which is preliminary data.</text>
</comment>
<evidence type="ECO:0000313" key="2">
    <source>
        <dbReference type="EMBL" id="HFI91676.1"/>
    </source>
</evidence>
<dbReference type="PANTHER" id="PTHR37292">
    <property type="entry name" value="VNG6097C"/>
    <property type="match status" value="1"/>
</dbReference>
<dbReference type="EMBL" id="DSUJ01000008">
    <property type="protein sequence ID" value="HFI91676.1"/>
    <property type="molecule type" value="Genomic_DNA"/>
</dbReference>
<organism evidence="2">
    <name type="scientific">Ignavibacterium album</name>
    <dbReference type="NCBI Taxonomy" id="591197"/>
    <lineage>
        <taxon>Bacteria</taxon>
        <taxon>Pseudomonadati</taxon>
        <taxon>Ignavibacteriota</taxon>
        <taxon>Ignavibacteria</taxon>
        <taxon>Ignavibacteriales</taxon>
        <taxon>Ignavibacteriaceae</taxon>
        <taxon>Ignavibacterium</taxon>
    </lineage>
</organism>
<proteinExistence type="predicted"/>
<reference evidence="2" key="1">
    <citation type="journal article" date="2020" name="mSystems">
        <title>Genome- and Community-Level Interaction Insights into Carbon Utilization and Element Cycling Functions of Hydrothermarchaeota in Hydrothermal Sediment.</title>
        <authorList>
            <person name="Zhou Z."/>
            <person name="Liu Y."/>
            <person name="Xu W."/>
            <person name="Pan J."/>
            <person name="Luo Z.H."/>
            <person name="Li M."/>
        </authorList>
    </citation>
    <scope>NUCLEOTIDE SEQUENCE [LARGE SCALE GENOMIC DNA]</scope>
    <source>
        <strain evidence="2">SpSt-479</strain>
    </source>
</reference>
<accession>A0A7V2ZKI7</accession>
<dbReference type="Pfam" id="PF03235">
    <property type="entry name" value="GmrSD_N"/>
    <property type="match status" value="1"/>
</dbReference>